<gene>
    <name evidence="1" type="ORF">S01H4_29732</name>
</gene>
<dbReference type="Pfam" id="PF13344">
    <property type="entry name" value="Hydrolase_6"/>
    <property type="match status" value="1"/>
</dbReference>
<dbReference type="InterPro" id="IPR036412">
    <property type="entry name" value="HAD-like_sf"/>
</dbReference>
<protein>
    <submittedName>
        <fullName evidence="1">Uncharacterized protein</fullName>
    </submittedName>
</protein>
<accession>X1BEM8</accession>
<evidence type="ECO:0000313" key="1">
    <source>
        <dbReference type="EMBL" id="GAG82573.1"/>
    </source>
</evidence>
<dbReference type="GO" id="GO:0005737">
    <property type="term" value="C:cytoplasm"/>
    <property type="evidence" value="ECO:0007669"/>
    <property type="project" value="TreeGrafter"/>
</dbReference>
<dbReference type="InterPro" id="IPR023214">
    <property type="entry name" value="HAD_sf"/>
</dbReference>
<comment type="caution">
    <text evidence="1">The sequence shown here is derived from an EMBL/GenBank/DDBJ whole genome shotgun (WGS) entry which is preliminary data.</text>
</comment>
<dbReference type="AlphaFoldDB" id="X1BEM8"/>
<sequence>MEPIKGILSDIDGTLYFKGKSIPGSIETIDRLREKGIKLLFFTNTDSKTPRNIYKLLKEYGYKLNEGEIFTPLIALKEFLSDKLESKVYLVATEEVLDEFKDFHQIKGDEVPDYVIISDFHDNWDVNRLNNAFKYVIKYNARLLGTQGNKYYLDKNGEPVIDTGSFVQMIATAANVKPTIFGKPSKEYFIQALNRINLPARN</sequence>
<dbReference type="EMBL" id="BART01015291">
    <property type="protein sequence ID" value="GAG82573.1"/>
    <property type="molecule type" value="Genomic_DNA"/>
</dbReference>
<proteinExistence type="predicted"/>
<dbReference type="PANTHER" id="PTHR19288:SF46">
    <property type="entry name" value="HALOACID DEHALOGENASE-LIKE HYDROLASE DOMAIN-CONTAINING PROTEIN 2"/>
    <property type="match status" value="1"/>
</dbReference>
<dbReference type="Gene3D" id="3.40.50.1000">
    <property type="entry name" value="HAD superfamily/HAD-like"/>
    <property type="match status" value="2"/>
</dbReference>
<reference evidence="1" key="1">
    <citation type="journal article" date="2014" name="Front. Microbiol.">
        <title>High frequency of phylogenetically diverse reductive dehalogenase-homologous genes in deep subseafloor sedimentary metagenomes.</title>
        <authorList>
            <person name="Kawai M."/>
            <person name="Futagami T."/>
            <person name="Toyoda A."/>
            <person name="Takaki Y."/>
            <person name="Nishi S."/>
            <person name="Hori S."/>
            <person name="Arai W."/>
            <person name="Tsubouchi T."/>
            <person name="Morono Y."/>
            <person name="Uchiyama I."/>
            <person name="Ito T."/>
            <person name="Fujiyama A."/>
            <person name="Inagaki F."/>
            <person name="Takami H."/>
        </authorList>
    </citation>
    <scope>NUCLEOTIDE SEQUENCE</scope>
    <source>
        <strain evidence="1">Expedition CK06-06</strain>
    </source>
</reference>
<dbReference type="SUPFAM" id="SSF56784">
    <property type="entry name" value="HAD-like"/>
    <property type="match status" value="1"/>
</dbReference>
<dbReference type="GO" id="GO:0016791">
    <property type="term" value="F:phosphatase activity"/>
    <property type="evidence" value="ECO:0007669"/>
    <property type="project" value="TreeGrafter"/>
</dbReference>
<dbReference type="PANTHER" id="PTHR19288">
    <property type="entry name" value="4-NITROPHENYLPHOSPHATASE-RELATED"/>
    <property type="match status" value="1"/>
</dbReference>
<feature type="non-terminal residue" evidence="1">
    <location>
        <position position="202"/>
    </location>
</feature>
<organism evidence="1">
    <name type="scientific">marine sediment metagenome</name>
    <dbReference type="NCBI Taxonomy" id="412755"/>
    <lineage>
        <taxon>unclassified sequences</taxon>
        <taxon>metagenomes</taxon>
        <taxon>ecological metagenomes</taxon>
    </lineage>
</organism>
<dbReference type="InterPro" id="IPR006357">
    <property type="entry name" value="HAD-SF_hydro_IIA"/>
</dbReference>
<name>X1BEM8_9ZZZZ</name>